<evidence type="ECO:0000256" key="1">
    <source>
        <dbReference type="SAM" id="MobiDB-lite"/>
    </source>
</evidence>
<evidence type="ECO:0000259" key="3">
    <source>
        <dbReference type="PROSITE" id="PS50830"/>
    </source>
</evidence>
<dbReference type="Proteomes" id="UP000216207">
    <property type="component" value="Unassembled WGS sequence"/>
</dbReference>
<sequence>MRGSRKINKKWVWLTSFSMAILMVSGCGASADSEPTQTESNSETDSNQNTKTKDDELTRDDEIANEKNEIAEITEEVTVNEIIDGDTIVVINQDGEEETVELLLIETPEDIPEDTTSQQFGKQATDLAKFELEGTNVLLERGNPDKDENGHTLGHIWINTTEGPENYAASPLLSGLARVVTNDESNNKYLDEFLEYEQQAKDEAEKEVGDFPPNIWSIEGYVTEDGFDQSLDF</sequence>
<keyword evidence="2" id="KW-0732">Signal</keyword>
<feature type="compositionally biased region" description="Polar residues" evidence="1">
    <location>
        <begin position="33"/>
        <end position="50"/>
    </location>
</feature>
<gene>
    <name evidence="4" type="ORF">CHH72_16970</name>
</gene>
<dbReference type="Pfam" id="PF00565">
    <property type="entry name" value="SNase"/>
    <property type="match status" value="1"/>
</dbReference>
<feature type="chain" id="PRO_5038982519" description="TNase-like domain-containing protein" evidence="2">
    <location>
        <begin position="30"/>
        <end position="233"/>
    </location>
</feature>
<organism evidence="4 5">
    <name type="scientific">Shouchella clausii</name>
    <name type="common">Alkalihalobacillus clausii</name>
    <dbReference type="NCBI Taxonomy" id="79880"/>
    <lineage>
        <taxon>Bacteria</taxon>
        <taxon>Bacillati</taxon>
        <taxon>Bacillota</taxon>
        <taxon>Bacilli</taxon>
        <taxon>Bacillales</taxon>
        <taxon>Bacillaceae</taxon>
        <taxon>Shouchella</taxon>
    </lineage>
</organism>
<evidence type="ECO:0000256" key="2">
    <source>
        <dbReference type="SAM" id="SignalP"/>
    </source>
</evidence>
<comment type="caution">
    <text evidence="4">The sequence shown here is derived from an EMBL/GenBank/DDBJ whole genome shotgun (WGS) entry which is preliminary data.</text>
</comment>
<dbReference type="AlphaFoldDB" id="A0A268NWW3"/>
<accession>A0A268NWW3</accession>
<feature type="region of interest" description="Disordered" evidence="1">
    <location>
        <begin position="28"/>
        <end position="70"/>
    </location>
</feature>
<evidence type="ECO:0000313" key="5">
    <source>
        <dbReference type="Proteomes" id="UP000216207"/>
    </source>
</evidence>
<dbReference type="SUPFAM" id="SSF50199">
    <property type="entry name" value="Staphylococcal nuclease"/>
    <property type="match status" value="1"/>
</dbReference>
<dbReference type="PROSITE" id="PS51257">
    <property type="entry name" value="PROKAR_LIPOPROTEIN"/>
    <property type="match status" value="1"/>
</dbReference>
<dbReference type="RefSeq" id="WP_095327055.1">
    <property type="nucleotide sequence ID" value="NZ_NPCC01000030.1"/>
</dbReference>
<feature type="compositionally biased region" description="Basic and acidic residues" evidence="1">
    <location>
        <begin position="51"/>
        <end position="70"/>
    </location>
</feature>
<feature type="signal peptide" evidence="2">
    <location>
        <begin position="1"/>
        <end position="29"/>
    </location>
</feature>
<dbReference type="EMBL" id="NPCC01000030">
    <property type="protein sequence ID" value="PAE87729.1"/>
    <property type="molecule type" value="Genomic_DNA"/>
</dbReference>
<dbReference type="Gene3D" id="2.40.50.90">
    <property type="match status" value="1"/>
</dbReference>
<evidence type="ECO:0000313" key="4">
    <source>
        <dbReference type="EMBL" id="PAE87729.1"/>
    </source>
</evidence>
<dbReference type="InterPro" id="IPR016071">
    <property type="entry name" value="Staphylococal_nuclease_OB-fold"/>
</dbReference>
<dbReference type="InterPro" id="IPR035437">
    <property type="entry name" value="SNase_OB-fold_sf"/>
</dbReference>
<dbReference type="PROSITE" id="PS50830">
    <property type="entry name" value="TNASE_3"/>
    <property type="match status" value="1"/>
</dbReference>
<feature type="domain" description="TNase-like" evidence="3">
    <location>
        <begin position="73"/>
        <end position="203"/>
    </location>
</feature>
<reference evidence="4 5" key="1">
    <citation type="submission" date="2017-07" db="EMBL/GenBank/DDBJ databases">
        <title>Isolation and whole genome analysis of endospore-forming bacteria from heroin.</title>
        <authorList>
            <person name="Kalinowski J."/>
            <person name="Ahrens B."/>
            <person name="Al-Dilaimi A."/>
            <person name="Winkler A."/>
            <person name="Wibberg D."/>
            <person name="Schleenbecker U."/>
            <person name="Ruckert C."/>
            <person name="Wolfel R."/>
            <person name="Grass G."/>
        </authorList>
    </citation>
    <scope>NUCLEOTIDE SEQUENCE [LARGE SCALE GENOMIC DNA]</scope>
    <source>
        <strain evidence="4 5">7539</strain>
    </source>
</reference>
<dbReference type="SMART" id="SM00318">
    <property type="entry name" value="SNc"/>
    <property type="match status" value="1"/>
</dbReference>
<protein>
    <recommendedName>
        <fullName evidence="3">TNase-like domain-containing protein</fullName>
    </recommendedName>
</protein>
<proteinExistence type="predicted"/>
<name>A0A268NWW3_SHOCL</name>